<gene>
    <name evidence="1" type="ORF">CONCODRAFT_11320</name>
</gene>
<dbReference type="AlphaFoldDB" id="A0A137NVE1"/>
<organism evidence="1 2">
    <name type="scientific">Conidiobolus coronatus (strain ATCC 28846 / CBS 209.66 / NRRL 28638)</name>
    <name type="common">Delacroixia coronata</name>
    <dbReference type="NCBI Taxonomy" id="796925"/>
    <lineage>
        <taxon>Eukaryota</taxon>
        <taxon>Fungi</taxon>
        <taxon>Fungi incertae sedis</taxon>
        <taxon>Zoopagomycota</taxon>
        <taxon>Entomophthoromycotina</taxon>
        <taxon>Entomophthoromycetes</taxon>
        <taxon>Entomophthorales</taxon>
        <taxon>Ancylistaceae</taxon>
        <taxon>Conidiobolus</taxon>
    </lineage>
</organism>
<accession>A0A137NVE1</accession>
<keyword evidence="2" id="KW-1185">Reference proteome</keyword>
<dbReference type="EMBL" id="KQ964692">
    <property type="protein sequence ID" value="KXN66756.1"/>
    <property type="molecule type" value="Genomic_DNA"/>
</dbReference>
<evidence type="ECO:0008006" key="3">
    <source>
        <dbReference type="Google" id="ProtNLM"/>
    </source>
</evidence>
<evidence type="ECO:0000313" key="1">
    <source>
        <dbReference type="EMBL" id="KXN66756.1"/>
    </source>
</evidence>
<protein>
    <recommendedName>
        <fullName evidence="3">RNI-like protein</fullName>
    </recommendedName>
</protein>
<reference evidence="1 2" key="1">
    <citation type="journal article" date="2015" name="Genome Biol. Evol.">
        <title>Phylogenomic analyses indicate that early fungi evolved digesting cell walls of algal ancestors of land plants.</title>
        <authorList>
            <person name="Chang Y."/>
            <person name="Wang S."/>
            <person name="Sekimoto S."/>
            <person name="Aerts A.L."/>
            <person name="Choi C."/>
            <person name="Clum A."/>
            <person name="LaButti K.M."/>
            <person name="Lindquist E.A."/>
            <person name="Yee Ngan C."/>
            <person name="Ohm R.A."/>
            <person name="Salamov A.A."/>
            <person name="Grigoriev I.V."/>
            <person name="Spatafora J.W."/>
            <person name="Berbee M.L."/>
        </authorList>
    </citation>
    <scope>NUCLEOTIDE SEQUENCE [LARGE SCALE GENOMIC DNA]</scope>
    <source>
        <strain evidence="1 2">NRRL 28638</strain>
    </source>
</reference>
<evidence type="ECO:0000313" key="2">
    <source>
        <dbReference type="Proteomes" id="UP000070444"/>
    </source>
</evidence>
<dbReference type="SUPFAM" id="SSF52047">
    <property type="entry name" value="RNI-like"/>
    <property type="match status" value="1"/>
</dbReference>
<sequence>MIDFNPHEINWVFILTLKEFRAYLSINEKSEASLLNKTCRIKLTPILFKSINLRLNTIKYNAFNNYSSKVVSSLDQIVLNFEANCSKIKSYVNHLTIDTFFNIYKLPPIHLIFPNLTSIKIMKNSIHLSAIAISFEKLENLKALELENITILNFQSSNGTADMLKLPDSLITLKLKECYIINNSMTNDPYKGAYNYSDEAISKKCFDMMDHYFPNIISYSISGYNSSRNQRLINFVYRNPTLKTMTLTKCTLDPRILDFINEKSSKVNFVIDIS</sequence>
<dbReference type="Proteomes" id="UP000070444">
    <property type="component" value="Unassembled WGS sequence"/>
</dbReference>
<proteinExistence type="predicted"/>
<name>A0A137NVE1_CONC2</name>